<dbReference type="RefSeq" id="WP_220231529.1">
    <property type="nucleotide sequence ID" value="NZ_JAICBX010000009.1"/>
</dbReference>
<keyword evidence="2" id="KW-0479">Metal-binding</keyword>
<dbReference type="EMBL" id="JAICBX010000009">
    <property type="protein sequence ID" value="MBW8640795.1"/>
    <property type="molecule type" value="Genomic_DNA"/>
</dbReference>
<dbReference type="SUPFAM" id="SSF52374">
    <property type="entry name" value="Nucleotidylyl transferase"/>
    <property type="match status" value="1"/>
</dbReference>
<dbReference type="PANTHER" id="PTHR43311:SF1">
    <property type="entry name" value="GLUTAMYL-Q TRNA(ASP) SYNTHETASE"/>
    <property type="match status" value="1"/>
</dbReference>
<dbReference type="Gene3D" id="3.40.50.620">
    <property type="entry name" value="HUPs"/>
    <property type="match status" value="1"/>
</dbReference>
<dbReference type="PANTHER" id="PTHR43311">
    <property type="entry name" value="GLUTAMATE--TRNA LIGASE"/>
    <property type="match status" value="1"/>
</dbReference>
<keyword evidence="3 7" id="KW-0547">Nucleotide-binding</keyword>
<reference evidence="10" key="1">
    <citation type="submission" date="2021-08" db="EMBL/GenBank/DDBJ databases">
        <title>Hoeflea bacterium WL0058 sp. nov., isolated from the sediment.</title>
        <authorList>
            <person name="Wang L."/>
            <person name="Zhang D."/>
        </authorList>
    </citation>
    <scope>NUCLEOTIDE SEQUENCE</scope>
    <source>
        <strain evidence="10">WL0058</strain>
    </source>
</reference>
<evidence type="ECO:0000256" key="1">
    <source>
        <dbReference type="ARBA" id="ARBA00022598"/>
    </source>
</evidence>
<evidence type="ECO:0000256" key="2">
    <source>
        <dbReference type="ARBA" id="ARBA00022723"/>
    </source>
</evidence>
<dbReference type="GO" id="GO:0006424">
    <property type="term" value="P:glutamyl-tRNA aminoacylation"/>
    <property type="evidence" value="ECO:0007669"/>
    <property type="project" value="TreeGrafter"/>
</dbReference>
<dbReference type="GO" id="GO:0005524">
    <property type="term" value="F:ATP binding"/>
    <property type="evidence" value="ECO:0007669"/>
    <property type="project" value="UniProtKB-KW"/>
</dbReference>
<dbReference type="NCBIfam" id="NF004315">
    <property type="entry name" value="PRK05710.1-4"/>
    <property type="match status" value="1"/>
</dbReference>
<dbReference type="InterPro" id="IPR020058">
    <property type="entry name" value="Glu/Gln-tRNA-synth_Ib_cat-dom"/>
</dbReference>
<feature type="region of interest" description="Disordered" evidence="8">
    <location>
        <begin position="118"/>
        <end position="143"/>
    </location>
</feature>
<keyword evidence="1 7" id="KW-0436">Ligase</keyword>
<evidence type="ECO:0000313" key="10">
    <source>
        <dbReference type="EMBL" id="MBW8640795.1"/>
    </source>
</evidence>
<comment type="similarity">
    <text evidence="7">Belongs to the class-I aminoacyl-tRNA synthetase family.</text>
</comment>
<gene>
    <name evidence="10" type="primary">gluQRS</name>
    <name evidence="10" type="ORF">K1W69_26625</name>
</gene>
<name>A0AAE2ZUE8_9HYPH</name>
<evidence type="ECO:0000256" key="6">
    <source>
        <dbReference type="ARBA" id="ARBA00023146"/>
    </source>
</evidence>
<accession>A0AAE2ZUE8</accession>
<sequence length="308" mass="34301">MTNRQVFRFAPSPNGELHLGHALSACLNRRMADRSGGVMLLRMEDIDQARCTPAFERQIAEDLQWLGIGWDSPVRRQSEHFDAYRSALCRLDDMGLVYPASMSRREIREHVEAVEARGGHWPRDPDGQPHYPGLERDASKAERDVLTQSGRPYTLRLDMAQAVASAGGNLAWNELGSGPDGARVVLQADPASWGDVILARSDTPTSYHLSVVMDDAEQEITDVVRGQDLFHATAVHRLLQRLLDLPEPRYQHHALLLGPDGKKLSKTHRDRSIRAMREAGLSPRDVLDAMEDAPRSGGVETASVHLQE</sequence>
<evidence type="ECO:0000256" key="4">
    <source>
        <dbReference type="ARBA" id="ARBA00022833"/>
    </source>
</evidence>
<evidence type="ECO:0000256" key="3">
    <source>
        <dbReference type="ARBA" id="ARBA00022741"/>
    </source>
</evidence>
<dbReference type="InterPro" id="IPR014729">
    <property type="entry name" value="Rossmann-like_a/b/a_fold"/>
</dbReference>
<keyword evidence="5 7" id="KW-0067">ATP-binding</keyword>
<dbReference type="InterPro" id="IPR000924">
    <property type="entry name" value="Glu/Gln-tRNA-synth"/>
</dbReference>
<dbReference type="EC" id="6.1.1.-" evidence="10"/>
<feature type="domain" description="Glutamyl/glutaminyl-tRNA synthetase class Ib catalytic" evidence="9">
    <location>
        <begin position="7"/>
        <end position="284"/>
    </location>
</feature>
<dbReference type="Pfam" id="PF00749">
    <property type="entry name" value="tRNA-synt_1c"/>
    <property type="match status" value="1"/>
</dbReference>
<comment type="caution">
    <text evidence="10">The sequence shown here is derived from an EMBL/GenBank/DDBJ whole genome shotgun (WGS) entry which is preliminary data.</text>
</comment>
<keyword evidence="6 7" id="KW-0030">Aminoacyl-tRNA synthetase</keyword>
<dbReference type="Proteomes" id="UP001196509">
    <property type="component" value="Unassembled WGS sequence"/>
</dbReference>
<dbReference type="InterPro" id="IPR001412">
    <property type="entry name" value="aa-tRNA-synth_I_CS"/>
</dbReference>
<evidence type="ECO:0000256" key="7">
    <source>
        <dbReference type="RuleBase" id="RU363037"/>
    </source>
</evidence>
<dbReference type="InterPro" id="IPR049940">
    <property type="entry name" value="GluQ/Sye"/>
</dbReference>
<keyword evidence="11" id="KW-1185">Reference proteome</keyword>
<dbReference type="GO" id="GO:0005829">
    <property type="term" value="C:cytosol"/>
    <property type="evidence" value="ECO:0007669"/>
    <property type="project" value="TreeGrafter"/>
</dbReference>
<proteinExistence type="inferred from homology"/>
<keyword evidence="7" id="KW-0648">Protein biosynthesis</keyword>
<keyword evidence="4" id="KW-0862">Zinc</keyword>
<dbReference type="PROSITE" id="PS00178">
    <property type="entry name" value="AA_TRNA_LIGASE_I"/>
    <property type="match status" value="1"/>
</dbReference>
<dbReference type="AlphaFoldDB" id="A0AAE2ZUE8"/>
<evidence type="ECO:0000313" key="11">
    <source>
        <dbReference type="Proteomes" id="UP001196509"/>
    </source>
</evidence>
<dbReference type="PRINTS" id="PR00987">
    <property type="entry name" value="TRNASYNTHGLU"/>
</dbReference>
<evidence type="ECO:0000256" key="8">
    <source>
        <dbReference type="SAM" id="MobiDB-lite"/>
    </source>
</evidence>
<evidence type="ECO:0000256" key="5">
    <source>
        <dbReference type="ARBA" id="ARBA00022840"/>
    </source>
</evidence>
<evidence type="ECO:0000259" key="9">
    <source>
        <dbReference type="Pfam" id="PF00749"/>
    </source>
</evidence>
<dbReference type="GO" id="GO:0004818">
    <property type="term" value="F:glutamate-tRNA ligase activity"/>
    <property type="evidence" value="ECO:0007669"/>
    <property type="project" value="TreeGrafter"/>
</dbReference>
<protein>
    <submittedName>
        <fullName evidence="10">tRNA glutamyl-Q(34) synthetase GluQRS</fullName>
        <ecNumber evidence="10">6.1.1.-</ecNumber>
    </submittedName>
</protein>
<organism evidence="10 11">
    <name type="scientific">Flavimaribacter sediminis</name>
    <dbReference type="NCBI Taxonomy" id="2865987"/>
    <lineage>
        <taxon>Bacteria</taxon>
        <taxon>Pseudomonadati</taxon>
        <taxon>Pseudomonadota</taxon>
        <taxon>Alphaproteobacteria</taxon>
        <taxon>Hyphomicrobiales</taxon>
        <taxon>Rhizobiaceae</taxon>
        <taxon>Flavimaribacter</taxon>
    </lineage>
</organism>